<evidence type="ECO:0000256" key="1">
    <source>
        <dbReference type="SAM" id="MobiDB-lite"/>
    </source>
</evidence>
<gene>
    <name evidence="2" type="ORF">EJB05_01722</name>
</gene>
<feature type="region of interest" description="Disordered" evidence="1">
    <location>
        <begin position="140"/>
        <end position="164"/>
    </location>
</feature>
<evidence type="ECO:0000313" key="3">
    <source>
        <dbReference type="Proteomes" id="UP000324897"/>
    </source>
</evidence>
<keyword evidence="3" id="KW-1185">Reference proteome</keyword>
<organism evidence="2 3">
    <name type="scientific">Eragrostis curvula</name>
    <name type="common">weeping love grass</name>
    <dbReference type="NCBI Taxonomy" id="38414"/>
    <lineage>
        <taxon>Eukaryota</taxon>
        <taxon>Viridiplantae</taxon>
        <taxon>Streptophyta</taxon>
        <taxon>Embryophyta</taxon>
        <taxon>Tracheophyta</taxon>
        <taxon>Spermatophyta</taxon>
        <taxon>Magnoliopsida</taxon>
        <taxon>Liliopsida</taxon>
        <taxon>Poales</taxon>
        <taxon>Poaceae</taxon>
        <taxon>PACMAD clade</taxon>
        <taxon>Chloridoideae</taxon>
        <taxon>Eragrostideae</taxon>
        <taxon>Eragrostidinae</taxon>
        <taxon>Eragrostis</taxon>
    </lineage>
</organism>
<proteinExistence type="predicted"/>
<dbReference type="AlphaFoldDB" id="A0A5J9WQA5"/>
<accession>A0A5J9WQA5</accession>
<comment type="caution">
    <text evidence="2">The sequence shown here is derived from an EMBL/GenBank/DDBJ whole genome shotgun (WGS) entry which is preliminary data.</text>
</comment>
<reference evidence="2 3" key="1">
    <citation type="journal article" date="2019" name="Sci. Rep.">
        <title>A high-quality genome of Eragrostis curvula grass provides insights into Poaceae evolution and supports new strategies to enhance forage quality.</title>
        <authorList>
            <person name="Carballo J."/>
            <person name="Santos B.A.C.M."/>
            <person name="Zappacosta D."/>
            <person name="Garbus I."/>
            <person name="Selva J.P."/>
            <person name="Gallo C.A."/>
            <person name="Diaz A."/>
            <person name="Albertini E."/>
            <person name="Caccamo M."/>
            <person name="Echenique V."/>
        </authorList>
    </citation>
    <scope>NUCLEOTIDE SEQUENCE [LARGE SCALE GENOMIC DNA]</scope>
    <source>
        <strain evidence="3">cv. Victoria</strain>
        <tissue evidence="2">Leaf</tissue>
    </source>
</reference>
<evidence type="ECO:0000313" key="2">
    <source>
        <dbReference type="EMBL" id="TVU50353.1"/>
    </source>
</evidence>
<dbReference type="Proteomes" id="UP000324897">
    <property type="component" value="Chromosome 6"/>
</dbReference>
<dbReference type="Gramene" id="TVU50353">
    <property type="protein sequence ID" value="TVU50353"/>
    <property type="gene ID" value="EJB05_01722"/>
</dbReference>
<protein>
    <submittedName>
        <fullName evidence="2">Uncharacterized protein</fullName>
    </submittedName>
</protein>
<name>A0A5J9WQA5_9POAL</name>
<dbReference type="EMBL" id="RWGY01000002">
    <property type="protein sequence ID" value="TVU50353.1"/>
    <property type="molecule type" value="Genomic_DNA"/>
</dbReference>
<sequence>MKEVPDAVRRKKDVIDKLPFGEHTNTAGNETNVVIRDFPASRGRKDAVAVRSGKENKAIATISGGKENLAPSTPWSKTPEYRRQYPAQYRAKKKAELSAIGVHSQSILTKSSSTSGEPHETLAESDILTPFMSKTSPGLHVVSNSPGSRKVNQGKDGSLTPMRDYSITVIDEENLESKIGTKGPEL</sequence>
<feature type="compositionally biased region" description="Polar residues" evidence="1">
    <location>
        <begin position="140"/>
        <end position="151"/>
    </location>
</feature>